<dbReference type="RefSeq" id="WP_152619849.1">
    <property type="nucleotide sequence ID" value="NZ_JACGDF010000003.1"/>
</dbReference>
<name>A0ABU5L1I2_9PSED</name>
<protein>
    <submittedName>
        <fullName evidence="1">Uncharacterized protein</fullName>
    </submittedName>
</protein>
<dbReference type="EMBL" id="JAXUBM010000018">
    <property type="protein sequence ID" value="MDZ5739763.1"/>
    <property type="molecule type" value="Genomic_DNA"/>
</dbReference>
<organism evidence="1 2">
    <name type="scientific">Pseudomonas asiatica</name>
    <dbReference type="NCBI Taxonomy" id="2219225"/>
    <lineage>
        <taxon>Bacteria</taxon>
        <taxon>Pseudomonadati</taxon>
        <taxon>Pseudomonadota</taxon>
        <taxon>Gammaproteobacteria</taxon>
        <taxon>Pseudomonadales</taxon>
        <taxon>Pseudomonadaceae</taxon>
        <taxon>Pseudomonas</taxon>
    </lineage>
</organism>
<evidence type="ECO:0000313" key="1">
    <source>
        <dbReference type="EMBL" id="MDZ5739763.1"/>
    </source>
</evidence>
<proteinExistence type="predicted"/>
<sequence length="62" mass="6998">MQQRKAGATIFPLQVAPPRTFSDKSDFLLPFGAKNPLFRIKHTKSHPFQDMEMAVGRVAPFP</sequence>
<gene>
    <name evidence="1" type="ORF">SOW75_16360</name>
</gene>
<dbReference type="Proteomes" id="UP001292116">
    <property type="component" value="Unassembled WGS sequence"/>
</dbReference>
<keyword evidence="2" id="KW-1185">Reference proteome</keyword>
<accession>A0ABU5L1I2</accession>
<evidence type="ECO:0000313" key="2">
    <source>
        <dbReference type="Proteomes" id="UP001292116"/>
    </source>
</evidence>
<reference evidence="1 2" key="1">
    <citation type="submission" date="2023-11" db="EMBL/GenBank/DDBJ databases">
        <title>Draft genomes analysis of Pseudomonas asiatica isolated from milk, feces and farm soil of cows suffering from clinical mastitis.</title>
        <authorList>
            <person name="Rahman T."/>
            <person name="Das Z.C."/>
            <person name="Hoque M.N."/>
        </authorList>
    </citation>
    <scope>NUCLEOTIDE SEQUENCE [LARGE SCALE GENOMIC DNA]</scope>
    <source>
        <strain evidence="1 2">2F2</strain>
    </source>
</reference>
<comment type="caution">
    <text evidence="1">The sequence shown here is derived from an EMBL/GenBank/DDBJ whole genome shotgun (WGS) entry which is preliminary data.</text>
</comment>